<feature type="signal peptide" evidence="7">
    <location>
        <begin position="1"/>
        <end position="23"/>
    </location>
</feature>
<keyword evidence="1" id="KW-1003">Cell membrane</keyword>
<dbReference type="PANTHER" id="PTHR43649:SF33">
    <property type="entry name" value="POLYGALACTURONAN_RHAMNOGALACTURONAN-BINDING PROTEIN YTCQ"/>
    <property type="match status" value="1"/>
</dbReference>
<gene>
    <name evidence="8" type="ordered locus">Mahau_2941</name>
</gene>
<dbReference type="CDD" id="cd13583">
    <property type="entry name" value="PBP2_AlgQ_like_4"/>
    <property type="match status" value="1"/>
</dbReference>
<evidence type="ECO:0000256" key="1">
    <source>
        <dbReference type="ARBA" id="ARBA00022475"/>
    </source>
</evidence>
<dbReference type="KEGG" id="mas:Mahau_2941"/>
<protein>
    <submittedName>
        <fullName evidence="8">Carbohydrate ABC transporter substrate-binding protein, CUT1 family</fullName>
    </submittedName>
</protein>
<dbReference type="SUPFAM" id="SSF53850">
    <property type="entry name" value="Periplasmic binding protein-like II"/>
    <property type="match status" value="1"/>
</dbReference>
<dbReference type="eggNOG" id="COG1653">
    <property type="taxonomic scope" value="Bacteria"/>
</dbReference>
<dbReference type="Pfam" id="PF13416">
    <property type="entry name" value="SBP_bac_8"/>
    <property type="match status" value="1"/>
</dbReference>
<organism evidence="8 9">
    <name type="scientific">Mahella australiensis (strain DSM 15567 / CIP 107919 / 50-1 BON)</name>
    <dbReference type="NCBI Taxonomy" id="697281"/>
    <lineage>
        <taxon>Bacteria</taxon>
        <taxon>Bacillati</taxon>
        <taxon>Bacillota</taxon>
        <taxon>Clostridia</taxon>
        <taxon>Thermoanaerobacterales</taxon>
        <taxon>Thermoanaerobacterales Family IV. Incertae Sedis</taxon>
        <taxon>Mahella</taxon>
    </lineage>
</organism>
<evidence type="ECO:0000256" key="7">
    <source>
        <dbReference type="SAM" id="SignalP"/>
    </source>
</evidence>
<dbReference type="EMBL" id="CP002360">
    <property type="protein sequence ID" value="AEE98061.1"/>
    <property type="molecule type" value="Genomic_DNA"/>
</dbReference>
<sequence length="559" mass="63144">MSKGLKNVFIAILVVFMSLSLFAGCGSDDQTGTDTGDSEQPVPTEQSDESAQPSEADDDNASFHSEQPLKFSLLYSSNPDYPYKEDWLLWKAIKDKTNVSFDVTVVPMSDYAQKRSLLISTGDAPYIIPKTYHPDEVQFIPSGAILPVSDYVDKMPNFSRQVKEWGLEDEINTYKQRDGKYYLLPGLHEILTPDYGIAMRTDILEKNNIPLPNTWDEMYEALKKLKQLYPDTYPLSDRYQAKSLLNIAAPTFGKAAAGWGAGDGVYYDRDNDKFIFYPTTDDYKNFLAYFNKLIKEGLMDPESFTQNDDQAIQKFVTGKSFAISANSQHLTGLRKTMDETVGKGAYEVKKLIPPAGPAGPVITGSRLENGIMISSKAKDDPNFEQLLKFIDWLWYSDEGQILCKWGVEGTTYKRTADGKFELMPDITFQWMNPSGTKDLRKDFGFGNGVFILMYGGPKYLAESYMSPEDLEFVSEVNSKRELLPSAPPILYDEGEREQANMLSTPLMDYVESMTLKFILGDASLESDWDKYVQDCRQKGSDRLVELANKVYQNTKDVLK</sequence>
<dbReference type="InterPro" id="IPR050490">
    <property type="entry name" value="Bact_solute-bd_prot1"/>
</dbReference>
<evidence type="ECO:0000256" key="6">
    <source>
        <dbReference type="SAM" id="MobiDB-lite"/>
    </source>
</evidence>
<dbReference type="Proteomes" id="UP000008457">
    <property type="component" value="Chromosome"/>
</dbReference>
<evidence type="ECO:0000256" key="4">
    <source>
        <dbReference type="ARBA" id="ARBA00023139"/>
    </source>
</evidence>
<reference evidence="8 9" key="2">
    <citation type="journal article" date="2011" name="Stand. Genomic Sci.">
        <title>Complete genome sequence of Mahella australiensis type strain (50-1 BON).</title>
        <authorList>
            <person name="Sikorski J."/>
            <person name="Teshima H."/>
            <person name="Nolan M."/>
            <person name="Lucas S."/>
            <person name="Hammon N."/>
            <person name="Deshpande S."/>
            <person name="Cheng J.F."/>
            <person name="Pitluck S."/>
            <person name="Liolios K."/>
            <person name="Pagani I."/>
            <person name="Ivanova N."/>
            <person name="Huntemann M."/>
            <person name="Mavromatis K."/>
            <person name="Ovchinikova G."/>
            <person name="Pati A."/>
            <person name="Tapia R."/>
            <person name="Han C."/>
            <person name="Goodwin L."/>
            <person name="Chen A."/>
            <person name="Palaniappan K."/>
            <person name="Land M."/>
            <person name="Hauser L."/>
            <person name="Ngatchou-Djao O.D."/>
            <person name="Rohde M."/>
            <person name="Pukall R."/>
            <person name="Spring S."/>
            <person name="Abt B."/>
            <person name="Goker M."/>
            <person name="Detter J.C."/>
            <person name="Woyke T."/>
            <person name="Bristow J."/>
            <person name="Markowitz V."/>
            <person name="Hugenholtz P."/>
            <person name="Eisen J.A."/>
            <person name="Kyrpides N.C."/>
            <person name="Klenk H.P."/>
            <person name="Lapidus A."/>
        </authorList>
    </citation>
    <scope>NUCLEOTIDE SEQUENCE [LARGE SCALE GENOMIC DNA]</scope>
    <source>
        <strain evidence="9">DSM 15567 / CIP 107919 / 50-1 BON</strain>
    </source>
</reference>
<keyword evidence="4" id="KW-0564">Palmitate</keyword>
<dbReference type="STRING" id="697281.Mahau_2941"/>
<keyword evidence="3" id="KW-0472">Membrane</keyword>
<dbReference type="InterPro" id="IPR006059">
    <property type="entry name" value="SBP"/>
</dbReference>
<evidence type="ECO:0000256" key="2">
    <source>
        <dbReference type="ARBA" id="ARBA00022729"/>
    </source>
</evidence>
<dbReference type="RefSeq" id="WP_013782472.1">
    <property type="nucleotide sequence ID" value="NC_015520.1"/>
</dbReference>
<proteinExistence type="predicted"/>
<feature type="compositionally biased region" description="Polar residues" evidence="6">
    <location>
        <begin position="41"/>
        <end position="53"/>
    </location>
</feature>
<feature type="chain" id="PRO_5039463441" evidence="7">
    <location>
        <begin position="24"/>
        <end position="559"/>
    </location>
</feature>
<keyword evidence="9" id="KW-1185">Reference proteome</keyword>
<keyword evidence="5" id="KW-0449">Lipoprotein</keyword>
<dbReference type="HOGENOM" id="CLU_021021_2_1_9"/>
<dbReference type="PANTHER" id="PTHR43649">
    <property type="entry name" value="ARABINOSE-BINDING PROTEIN-RELATED"/>
    <property type="match status" value="1"/>
</dbReference>
<evidence type="ECO:0000313" key="8">
    <source>
        <dbReference type="EMBL" id="AEE98061.1"/>
    </source>
</evidence>
<evidence type="ECO:0000256" key="5">
    <source>
        <dbReference type="ARBA" id="ARBA00023288"/>
    </source>
</evidence>
<keyword evidence="2 7" id="KW-0732">Signal</keyword>
<feature type="region of interest" description="Disordered" evidence="6">
    <location>
        <begin position="30"/>
        <end position="62"/>
    </location>
</feature>
<dbReference type="PROSITE" id="PS51257">
    <property type="entry name" value="PROKAR_LIPOPROTEIN"/>
    <property type="match status" value="1"/>
</dbReference>
<dbReference type="Gene3D" id="3.40.190.10">
    <property type="entry name" value="Periplasmic binding protein-like II"/>
    <property type="match status" value="2"/>
</dbReference>
<evidence type="ECO:0000256" key="3">
    <source>
        <dbReference type="ARBA" id="ARBA00023136"/>
    </source>
</evidence>
<dbReference type="AlphaFoldDB" id="F4A0Y4"/>
<evidence type="ECO:0000313" key="9">
    <source>
        <dbReference type="Proteomes" id="UP000008457"/>
    </source>
</evidence>
<dbReference type="OrthoDB" id="2491264at2"/>
<accession>F4A0Y4</accession>
<reference evidence="9" key="1">
    <citation type="submission" date="2010-11" db="EMBL/GenBank/DDBJ databases">
        <title>The complete genome of Mahella australiensis DSM 15567.</title>
        <authorList>
            <consortium name="US DOE Joint Genome Institute (JGI-PGF)"/>
            <person name="Lucas S."/>
            <person name="Copeland A."/>
            <person name="Lapidus A."/>
            <person name="Bruce D."/>
            <person name="Goodwin L."/>
            <person name="Pitluck S."/>
            <person name="Kyrpides N."/>
            <person name="Mavromatis K."/>
            <person name="Pagani I."/>
            <person name="Ivanova N."/>
            <person name="Teshima H."/>
            <person name="Brettin T."/>
            <person name="Detter J.C."/>
            <person name="Han C."/>
            <person name="Tapia R."/>
            <person name="Land M."/>
            <person name="Hauser L."/>
            <person name="Markowitz V."/>
            <person name="Cheng J.-F."/>
            <person name="Hugenholtz P."/>
            <person name="Woyke T."/>
            <person name="Wu D."/>
            <person name="Spring S."/>
            <person name="Pukall R."/>
            <person name="Steenblock K."/>
            <person name="Schneider S."/>
            <person name="Klenk H.-P."/>
            <person name="Eisen J.A."/>
        </authorList>
    </citation>
    <scope>NUCLEOTIDE SEQUENCE [LARGE SCALE GENOMIC DNA]</scope>
    <source>
        <strain evidence="9">DSM 15567 / CIP 107919 / 50-1 BON</strain>
    </source>
</reference>
<name>F4A0Y4_MAHA5</name>